<keyword evidence="2" id="KW-0812">Transmembrane</keyword>
<evidence type="ECO:0000256" key="3">
    <source>
        <dbReference type="SAM" id="SignalP"/>
    </source>
</evidence>
<gene>
    <name evidence="4" type="ORF">CCAS_08680</name>
</gene>
<feature type="region of interest" description="Disordered" evidence="1">
    <location>
        <begin position="36"/>
        <end position="83"/>
    </location>
</feature>
<dbReference type="Proteomes" id="UP000004840">
    <property type="component" value="Unassembled WGS sequence"/>
</dbReference>
<sequence>MSEHSMSSPRRVNRILAAFLSLSLVTSTAVAASTSTPVAFAQDAENDDTDPGNNSEDEDEDEDKQPEVSSWDTSSVATDEESDMGRAVNAISFVLAVGGMVGIAASLVMHFAAMALSEVPWKN</sequence>
<proteinExistence type="predicted"/>
<name>G7HYH7_9CORY</name>
<reference evidence="4 5" key="1">
    <citation type="journal article" date="2012" name="J. Bacteriol.">
        <title>Genome Sequence of Corynebacterium casei UCMA 3821, Isolated from a Smear-Ripened Cheese.</title>
        <authorList>
            <person name="Monnet C."/>
            <person name="Loux V."/>
            <person name="Bento P."/>
            <person name="Gibrat J.F."/>
            <person name="Straub C."/>
            <person name="Bonnarme P."/>
            <person name="Landaud S."/>
            <person name="Irlinger F."/>
        </authorList>
    </citation>
    <scope>NUCLEOTIDE SEQUENCE [LARGE SCALE GENOMIC DNA]</scope>
    <source>
        <strain evidence="4 5">UCMA 3821</strain>
    </source>
</reference>
<feature type="compositionally biased region" description="Polar residues" evidence="1">
    <location>
        <begin position="67"/>
        <end position="77"/>
    </location>
</feature>
<evidence type="ECO:0000256" key="1">
    <source>
        <dbReference type="SAM" id="MobiDB-lite"/>
    </source>
</evidence>
<feature type="chain" id="PRO_5003496470" description="Or membrane protein" evidence="3">
    <location>
        <begin position="32"/>
        <end position="123"/>
    </location>
</feature>
<accession>G7HYH7</accession>
<evidence type="ECO:0000313" key="4">
    <source>
        <dbReference type="EMBL" id="CCE55242.1"/>
    </source>
</evidence>
<dbReference type="AlphaFoldDB" id="G7HYH7"/>
<evidence type="ECO:0000313" key="5">
    <source>
        <dbReference type="Proteomes" id="UP000004840"/>
    </source>
</evidence>
<keyword evidence="2" id="KW-0472">Membrane</keyword>
<feature type="transmembrane region" description="Helical" evidence="2">
    <location>
        <begin position="90"/>
        <end position="116"/>
    </location>
</feature>
<evidence type="ECO:0008006" key="6">
    <source>
        <dbReference type="Google" id="ProtNLM"/>
    </source>
</evidence>
<feature type="compositionally biased region" description="Acidic residues" evidence="1">
    <location>
        <begin position="44"/>
        <end position="64"/>
    </location>
</feature>
<keyword evidence="3" id="KW-0732">Signal</keyword>
<protein>
    <recommendedName>
        <fullName evidence="6">Or membrane protein</fullName>
    </recommendedName>
</protein>
<keyword evidence="2" id="KW-1133">Transmembrane helix</keyword>
<evidence type="ECO:0000256" key="2">
    <source>
        <dbReference type="SAM" id="Phobius"/>
    </source>
</evidence>
<dbReference type="RefSeq" id="WP_006822718.1">
    <property type="nucleotide sequence ID" value="NZ_CAFW01000079.1"/>
</dbReference>
<organism evidence="4 5">
    <name type="scientific">Corynebacterium casei UCMA 3821</name>
    <dbReference type="NCBI Taxonomy" id="1110505"/>
    <lineage>
        <taxon>Bacteria</taxon>
        <taxon>Bacillati</taxon>
        <taxon>Actinomycetota</taxon>
        <taxon>Actinomycetes</taxon>
        <taxon>Mycobacteriales</taxon>
        <taxon>Corynebacteriaceae</taxon>
        <taxon>Corynebacterium</taxon>
    </lineage>
</organism>
<dbReference type="EMBL" id="CAFW01000079">
    <property type="protein sequence ID" value="CCE55242.1"/>
    <property type="molecule type" value="Genomic_DNA"/>
</dbReference>
<comment type="caution">
    <text evidence="4">The sequence shown here is derived from an EMBL/GenBank/DDBJ whole genome shotgun (WGS) entry which is preliminary data.</text>
</comment>
<feature type="signal peptide" evidence="3">
    <location>
        <begin position="1"/>
        <end position="31"/>
    </location>
</feature>